<reference evidence="3" key="2">
    <citation type="submission" date="2023-05" db="EMBL/GenBank/DDBJ databases">
        <authorList>
            <consortium name="Lawrence Berkeley National Laboratory"/>
            <person name="Steindorff A."/>
            <person name="Hensen N."/>
            <person name="Bonometti L."/>
            <person name="Westerberg I."/>
            <person name="Brannstrom I.O."/>
            <person name="Guillou S."/>
            <person name="Cros-Aarteil S."/>
            <person name="Calhoun S."/>
            <person name="Haridas S."/>
            <person name="Kuo A."/>
            <person name="Mondo S."/>
            <person name="Pangilinan J."/>
            <person name="Riley R."/>
            <person name="Labutti K."/>
            <person name="Andreopoulos B."/>
            <person name="Lipzen A."/>
            <person name="Chen C."/>
            <person name="Yanf M."/>
            <person name="Daum C."/>
            <person name="Ng V."/>
            <person name="Clum A."/>
            <person name="Ohm R."/>
            <person name="Martin F."/>
            <person name="Silar P."/>
            <person name="Natvig D."/>
            <person name="Lalanne C."/>
            <person name="Gautier V."/>
            <person name="Ament-Velasquez S.L."/>
            <person name="Kruys A."/>
            <person name="Hutchinson M.I."/>
            <person name="Powell A.J."/>
            <person name="Barry K."/>
            <person name="Miller A.N."/>
            <person name="Grigoriev I.V."/>
            <person name="Debuchy R."/>
            <person name="Gladieux P."/>
            <person name="Thoren M.H."/>
            <person name="Johannesson H."/>
        </authorList>
    </citation>
    <scope>NUCLEOTIDE SEQUENCE</scope>
    <source>
        <strain evidence="3">CBS 103.79</strain>
    </source>
</reference>
<keyword evidence="4" id="KW-1185">Reference proteome</keyword>
<dbReference type="Proteomes" id="UP001303889">
    <property type="component" value="Unassembled WGS sequence"/>
</dbReference>
<keyword evidence="2" id="KW-0812">Transmembrane</keyword>
<reference evidence="3" key="1">
    <citation type="journal article" date="2023" name="Mol. Phylogenet. Evol.">
        <title>Genome-scale phylogeny and comparative genomics of the fungal order Sordariales.</title>
        <authorList>
            <person name="Hensen N."/>
            <person name="Bonometti L."/>
            <person name="Westerberg I."/>
            <person name="Brannstrom I.O."/>
            <person name="Guillou S."/>
            <person name="Cros-Aarteil S."/>
            <person name="Calhoun S."/>
            <person name="Haridas S."/>
            <person name="Kuo A."/>
            <person name="Mondo S."/>
            <person name="Pangilinan J."/>
            <person name="Riley R."/>
            <person name="LaButti K."/>
            <person name="Andreopoulos B."/>
            <person name="Lipzen A."/>
            <person name="Chen C."/>
            <person name="Yan M."/>
            <person name="Daum C."/>
            <person name="Ng V."/>
            <person name="Clum A."/>
            <person name="Steindorff A."/>
            <person name="Ohm R.A."/>
            <person name="Martin F."/>
            <person name="Silar P."/>
            <person name="Natvig D.O."/>
            <person name="Lalanne C."/>
            <person name="Gautier V."/>
            <person name="Ament-Velasquez S.L."/>
            <person name="Kruys A."/>
            <person name="Hutchinson M.I."/>
            <person name="Powell A.J."/>
            <person name="Barry K."/>
            <person name="Miller A.N."/>
            <person name="Grigoriev I.V."/>
            <person name="Debuchy R."/>
            <person name="Gladieux P."/>
            <person name="Hiltunen Thoren M."/>
            <person name="Johannesson H."/>
        </authorList>
    </citation>
    <scope>NUCLEOTIDE SEQUENCE</scope>
    <source>
        <strain evidence="3">CBS 103.79</strain>
    </source>
</reference>
<feature type="region of interest" description="Disordered" evidence="1">
    <location>
        <begin position="423"/>
        <end position="485"/>
    </location>
</feature>
<keyword evidence="2" id="KW-0472">Membrane</keyword>
<gene>
    <name evidence="3" type="ORF">C8A05DRAFT_15909</name>
</gene>
<sequence>MIVLPAPTPTPTSTSPGLVSAHTLAHLQPRQTDYLGSDCFNYNAGLGCTSILTGCDFGGAATNYNSVVTACLCTYGIPYLDCFYSQIATGTCASYYFGTAGYADYQLSFYSEYCGGTVPPSAMAHIQAPTSVSLSLATVKVTTAPGALKQPNFNAAPNYSGTGELLKGPCSSTSFTLVDATSTVYYAGFIGCNRDRPECCPWSVAQQGVAAGGAATNSAGNLLYDLPKPANSDLAQLASCADDYYSISGGCCPNGFWPFTSAVGGITPCWSSKTSIRAPTLTVEKDAKSMDKPTSAVVNIVWAMRYPVADTSGSSGGLSTAAKAGIGAGAGVAVILIAALAICLWRSKRKNKALTPDPAAAAAAAAAFPPPGQQPPPMMQQQPNGQYPPSLAPGVALSPSDHASIMTSTTTPLSAAALVPQNTGTSGGAVSELSSSQSGPNAGYFPPGANPRQMPAHEMSAMREAEPPQEVMGSQVPVAAQQGQK</sequence>
<evidence type="ECO:0000313" key="3">
    <source>
        <dbReference type="EMBL" id="KAK3901972.1"/>
    </source>
</evidence>
<dbReference type="AlphaFoldDB" id="A0AAN6MJD7"/>
<name>A0AAN6MJD7_9PEZI</name>
<comment type="caution">
    <text evidence="3">The sequence shown here is derived from an EMBL/GenBank/DDBJ whole genome shotgun (WGS) entry which is preliminary data.</text>
</comment>
<proteinExistence type="predicted"/>
<protein>
    <submittedName>
        <fullName evidence="3">Uncharacterized protein</fullName>
    </submittedName>
</protein>
<evidence type="ECO:0000256" key="1">
    <source>
        <dbReference type="SAM" id="MobiDB-lite"/>
    </source>
</evidence>
<evidence type="ECO:0000256" key="2">
    <source>
        <dbReference type="SAM" id="Phobius"/>
    </source>
</evidence>
<keyword evidence="2" id="KW-1133">Transmembrane helix</keyword>
<accession>A0AAN6MJD7</accession>
<evidence type="ECO:0000313" key="4">
    <source>
        <dbReference type="Proteomes" id="UP001303889"/>
    </source>
</evidence>
<organism evidence="3 4">
    <name type="scientific">Staphylotrichum tortipilum</name>
    <dbReference type="NCBI Taxonomy" id="2831512"/>
    <lineage>
        <taxon>Eukaryota</taxon>
        <taxon>Fungi</taxon>
        <taxon>Dikarya</taxon>
        <taxon>Ascomycota</taxon>
        <taxon>Pezizomycotina</taxon>
        <taxon>Sordariomycetes</taxon>
        <taxon>Sordariomycetidae</taxon>
        <taxon>Sordariales</taxon>
        <taxon>Chaetomiaceae</taxon>
        <taxon>Staphylotrichum</taxon>
    </lineage>
</organism>
<feature type="compositionally biased region" description="Pro residues" evidence="1">
    <location>
        <begin position="368"/>
        <end position="378"/>
    </location>
</feature>
<feature type="region of interest" description="Disordered" evidence="1">
    <location>
        <begin position="364"/>
        <end position="386"/>
    </location>
</feature>
<dbReference type="EMBL" id="MU855541">
    <property type="protein sequence ID" value="KAK3901972.1"/>
    <property type="molecule type" value="Genomic_DNA"/>
</dbReference>
<feature type="transmembrane region" description="Helical" evidence="2">
    <location>
        <begin position="324"/>
        <end position="345"/>
    </location>
</feature>